<evidence type="ECO:0000313" key="2">
    <source>
        <dbReference type="EMBL" id="KAK3584062.1"/>
    </source>
</evidence>
<reference evidence="2" key="2">
    <citation type="journal article" date="2021" name="Genome Biol. Evol.">
        <title>Developing a high-quality reference genome for a parasitic bivalve with doubly uniparental inheritance (Bivalvia: Unionida).</title>
        <authorList>
            <person name="Smith C.H."/>
        </authorList>
    </citation>
    <scope>NUCLEOTIDE SEQUENCE</scope>
    <source>
        <strain evidence="2">CHS0354</strain>
        <tissue evidence="2">Mantle</tissue>
    </source>
</reference>
<evidence type="ECO:0000256" key="1">
    <source>
        <dbReference type="SAM" id="SignalP"/>
    </source>
</evidence>
<protein>
    <submittedName>
        <fullName evidence="2">Uncharacterized protein</fullName>
    </submittedName>
</protein>
<sequence>MHKHWYIIAVVLLGLIQSAIALETVWLKDVTTTSQTDKRTLSETDLPNELTFHLKRGSKVVTLNLRRNHGINPNADFYFARKLKNGQSALVKSRNLEKKDDDFKVSYACEEAKLGHMLQLFLTVLIRTIPLPTKIDITSYQVDASSFFHPINENYIEIQKGNPRVLRCGGLYNLYFFE</sequence>
<dbReference type="Proteomes" id="UP001195483">
    <property type="component" value="Unassembled WGS sequence"/>
</dbReference>
<feature type="chain" id="PRO_5041922498" evidence="1">
    <location>
        <begin position="22"/>
        <end position="178"/>
    </location>
</feature>
<keyword evidence="3" id="KW-1185">Reference proteome</keyword>
<name>A0AAE0S277_9BIVA</name>
<reference evidence="2" key="1">
    <citation type="journal article" date="2021" name="Genome Biol. Evol.">
        <title>A High-Quality Reference Genome for a Parasitic Bivalve with Doubly Uniparental Inheritance (Bivalvia: Unionida).</title>
        <authorList>
            <person name="Smith C.H."/>
        </authorList>
    </citation>
    <scope>NUCLEOTIDE SEQUENCE</scope>
    <source>
        <strain evidence="2">CHS0354</strain>
    </source>
</reference>
<organism evidence="2 3">
    <name type="scientific">Potamilus streckersoni</name>
    <dbReference type="NCBI Taxonomy" id="2493646"/>
    <lineage>
        <taxon>Eukaryota</taxon>
        <taxon>Metazoa</taxon>
        <taxon>Spiralia</taxon>
        <taxon>Lophotrochozoa</taxon>
        <taxon>Mollusca</taxon>
        <taxon>Bivalvia</taxon>
        <taxon>Autobranchia</taxon>
        <taxon>Heteroconchia</taxon>
        <taxon>Palaeoheterodonta</taxon>
        <taxon>Unionida</taxon>
        <taxon>Unionoidea</taxon>
        <taxon>Unionidae</taxon>
        <taxon>Ambleminae</taxon>
        <taxon>Lampsilini</taxon>
        <taxon>Potamilus</taxon>
    </lineage>
</organism>
<proteinExistence type="predicted"/>
<gene>
    <name evidence="2" type="ORF">CHS0354_032416</name>
</gene>
<dbReference type="EMBL" id="JAEAOA010001916">
    <property type="protein sequence ID" value="KAK3584062.1"/>
    <property type="molecule type" value="Genomic_DNA"/>
</dbReference>
<accession>A0AAE0S277</accession>
<comment type="caution">
    <text evidence="2">The sequence shown here is derived from an EMBL/GenBank/DDBJ whole genome shotgun (WGS) entry which is preliminary data.</text>
</comment>
<keyword evidence="1" id="KW-0732">Signal</keyword>
<dbReference type="AlphaFoldDB" id="A0AAE0S277"/>
<reference evidence="2" key="3">
    <citation type="submission" date="2023-05" db="EMBL/GenBank/DDBJ databases">
        <authorList>
            <person name="Smith C.H."/>
        </authorList>
    </citation>
    <scope>NUCLEOTIDE SEQUENCE</scope>
    <source>
        <strain evidence="2">CHS0354</strain>
        <tissue evidence="2">Mantle</tissue>
    </source>
</reference>
<feature type="signal peptide" evidence="1">
    <location>
        <begin position="1"/>
        <end position="21"/>
    </location>
</feature>
<evidence type="ECO:0000313" key="3">
    <source>
        <dbReference type="Proteomes" id="UP001195483"/>
    </source>
</evidence>